<name>A0A914P3B6_9BILA</name>
<reference evidence="2 3" key="1">
    <citation type="submission" date="2022-11" db="UniProtKB">
        <authorList>
            <consortium name="WormBaseParasite"/>
        </authorList>
    </citation>
    <scope>IDENTIFICATION</scope>
</reference>
<evidence type="ECO:0000313" key="2">
    <source>
        <dbReference type="WBParaSite" id="PDA_v2.g12341.t1"/>
    </source>
</evidence>
<evidence type="ECO:0000313" key="1">
    <source>
        <dbReference type="Proteomes" id="UP000887578"/>
    </source>
</evidence>
<proteinExistence type="predicted"/>
<dbReference type="Proteomes" id="UP000887578">
    <property type="component" value="Unplaced"/>
</dbReference>
<accession>A0A914P3B6</accession>
<sequence>MFPSIPIIKVPGFEVTIGGNRIEGDNNGVALNVDPFFGSGTHVTGDNNGHVANLSINNLSGVRIDGDNNGRIDNVSLDIRFK</sequence>
<protein>
    <submittedName>
        <fullName evidence="2 3">Uncharacterized protein</fullName>
    </submittedName>
</protein>
<dbReference type="WBParaSite" id="PDA_v2.g12341.t1">
    <property type="protein sequence ID" value="PDA_v2.g12341.t1"/>
    <property type="gene ID" value="PDA_v2.g12341"/>
</dbReference>
<dbReference type="WBParaSite" id="PDA_v2.g26202.t1">
    <property type="protein sequence ID" value="PDA_v2.g26202.t1"/>
    <property type="gene ID" value="PDA_v2.g26202"/>
</dbReference>
<evidence type="ECO:0000313" key="3">
    <source>
        <dbReference type="WBParaSite" id="PDA_v2.g26202.t1"/>
    </source>
</evidence>
<organism evidence="1 2">
    <name type="scientific">Panagrolaimus davidi</name>
    <dbReference type="NCBI Taxonomy" id="227884"/>
    <lineage>
        <taxon>Eukaryota</taxon>
        <taxon>Metazoa</taxon>
        <taxon>Ecdysozoa</taxon>
        <taxon>Nematoda</taxon>
        <taxon>Chromadorea</taxon>
        <taxon>Rhabditida</taxon>
        <taxon>Tylenchina</taxon>
        <taxon>Panagrolaimomorpha</taxon>
        <taxon>Panagrolaimoidea</taxon>
        <taxon>Panagrolaimidae</taxon>
        <taxon>Panagrolaimus</taxon>
    </lineage>
</organism>
<dbReference type="AlphaFoldDB" id="A0A914P3B6"/>
<keyword evidence="1" id="KW-1185">Reference proteome</keyword>